<keyword evidence="3" id="KW-0969">Cilium</keyword>
<evidence type="ECO:0000259" key="2">
    <source>
        <dbReference type="Pfam" id="PF17656"/>
    </source>
</evidence>
<dbReference type="GO" id="GO:0044780">
    <property type="term" value="P:bacterial-type flagellum assembly"/>
    <property type="evidence" value="ECO:0007669"/>
    <property type="project" value="InterPro"/>
</dbReference>
<sequence>MEITNPWPDGWRLAPLAAVMLLPLCDGAARAGSAGGFTDPDTIDRAVVAFTGSAIGTPGGPRIPADRRLRLAACEAPLAVAWHGNARSSVRVECPGPDNWRIFVAVDSSGGSAPSARPAPPAIKRGDALTIMVRGRGFSVQQSGEAMENGAVGEWIFVRTARKAEPLRARIERPGLAIIPAS</sequence>
<keyword evidence="4" id="KW-1185">Reference proteome</keyword>
<dbReference type="Pfam" id="PF17656">
    <property type="entry name" value="ChapFlgA_N"/>
    <property type="match status" value="1"/>
</dbReference>
<feature type="domain" description="Flagella basal body P-ring formation protein FlgA SAF" evidence="1">
    <location>
        <begin position="119"/>
        <end position="175"/>
    </location>
</feature>
<dbReference type="PANTHER" id="PTHR36307:SF1">
    <property type="entry name" value="FLAGELLA BASAL BODY P-RING FORMATION PROTEIN FLGA"/>
    <property type="match status" value="1"/>
</dbReference>
<keyword evidence="3" id="KW-0966">Cell projection</keyword>
<evidence type="ECO:0000313" key="4">
    <source>
        <dbReference type="Proteomes" id="UP000184391"/>
    </source>
</evidence>
<dbReference type="STRING" id="198312.SAMN02745193_01560"/>
<evidence type="ECO:0000259" key="1">
    <source>
        <dbReference type="Pfam" id="PF13144"/>
    </source>
</evidence>
<dbReference type="InterPro" id="IPR039246">
    <property type="entry name" value="Flagellar_FlgA"/>
</dbReference>
<name>A0A1M7SEW7_9SPHN</name>
<dbReference type="PANTHER" id="PTHR36307">
    <property type="entry name" value="FLAGELLA BASAL BODY P-RING FORMATION PROTEIN FLGA"/>
    <property type="match status" value="1"/>
</dbReference>
<dbReference type="InterPro" id="IPR041231">
    <property type="entry name" value="FlgA_N"/>
</dbReference>
<dbReference type="Gene3D" id="2.30.30.760">
    <property type="match status" value="1"/>
</dbReference>
<dbReference type="OrthoDB" id="7408548at2"/>
<proteinExistence type="predicted"/>
<dbReference type="RefSeq" id="WP_086616530.1">
    <property type="nucleotide sequence ID" value="NZ_FRDF01000008.1"/>
</dbReference>
<evidence type="ECO:0000313" key="3">
    <source>
        <dbReference type="EMBL" id="SHN57026.1"/>
    </source>
</evidence>
<keyword evidence="3" id="KW-0282">Flagellum</keyword>
<dbReference type="AlphaFoldDB" id="A0A1M7SEW7"/>
<accession>A0A1M7SEW7</accession>
<dbReference type="EMBL" id="FRDF01000008">
    <property type="protein sequence ID" value="SHN57026.1"/>
    <property type="molecule type" value="Genomic_DNA"/>
</dbReference>
<dbReference type="Proteomes" id="UP000184391">
    <property type="component" value="Unassembled WGS sequence"/>
</dbReference>
<protein>
    <submittedName>
        <fullName evidence="3">Flagella basal body P-ring formation protein FlgA</fullName>
    </submittedName>
</protein>
<reference evidence="4" key="1">
    <citation type="submission" date="2016-12" db="EMBL/GenBank/DDBJ databases">
        <authorList>
            <person name="Varghese N."/>
            <person name="Submissions S."/>
        </authorList>
    </citation>
    <scope>NUCLEOTIDE SEQUENCE [LARGE SCALE GENOMIC DNA]</scope>
    <source>
        <strain evidence="4">DSM 11032</strain>
    </source>
</reference>
<organism evidence="3 4">
    <name type="scientific">Erythrobacter sanguineus</name>
    <dbReference type="NCBI Taxonomy" id="198312"/>
    <lineage>
        <taxon>Bacteria</taxon>
        <taxon>Pseudomonadati</taxon>
        <taxon>Pseudomonadota</taxon>
        <taxon>Alphaproteobacteria</taxon>
        <taxon>Sphingomonadales</taxon>
        <taxon>Erythrobacteraceae</taxon>
        <taxon>Erythrobacter/Porphyrobacter group</taxon>
        <taxon>Erythrobacter</taxon>
    </lineage>
</organism>
<dbReference type="InterPro" id="IPR017585">
    <property type="entry name" value="SAF_FlgA"/>
</dbReference>
<feature type="domain" description="FlgA N-terminal" evidence="2">
    <location>
        <begin position="66"/>
        <end position="106"/>
    </location>
</feature>
<gene>
    <name evidence="3" type="ORF">SAMN02745193_01560</name>
</gene>
<dbReference type="Pfam" id="PF13144">
    <property type="entry name" value="ChapFlgA"/>
    <property type="match status" value="1"/>
</dbReference>